<dbReference type="Gene3D" id="2.60.40.1180">
    <property type="entry name" value="Golgi alpha-mannosidase II"/>
    <property type="match status" value="1"/>
</dbReference>
<organism evidence="1 2">
    <name type="scientific">Forsythia ovata</name>
    <dbReference type="NCBI Taxonomy" id="205694"/>
    <lineage>
        <taxon>Eukaryota</taxon>
        <taxon>Viridiplantae</taxon>
        <taxon>Streptophyta</taxon>
        <taxon>Embryophyta</taxon>
        <taxon>Tracheophyta</taxon>
        <taxon>Spermatophyta</taxon>
        <taxon>Magnoliopsida</taxon>
        <taxon>eudicotyledons</taxon>
        <taxon>Gunneridae</taxon>
        <taxon>Pentapetalae</taxon>
        <taxon>asterids</taxon>
        <taxon>lamiids</taxon>
        <taxon>Lamiales</taxon>
        <taxon>Oleaceae</taxon>
        <taxon>Forsythieae</taxon>
        <taxon>Forsythia</taxon>
    </lineage>
</organism>
<name>A0ABD1XAL8_9LAMI</name>
<reference evidence="2" key="1">
    <citation type="submission" date="2024-07" db="EMBL/GenBank/DDBJ databases">
        <title>Two chromosome-level genome assemblies of Korean endemic species Abeliophyllum distichum and Forsythia ovata (Oleaceae).</title>
        <authorList>
            <person name="Jang H."/>
        </authorList>
    </citation>
    <scope>NUCLEOTIDE SEQUENCE [LARGE SCALE GENOMIC DNA]</scope>
</reference>
<dbReference type="AlphaFoldDB" id="A0ABD1XAL8"/>
<protein>
    <submittedName>
        <fullName evidence="1">Alpha-xylosidase 1</fullName>
    </submittedName>
</protein>
<comment type="caution">
    <text evidence="1">The sequence shown here is derived from an EMBL/GenBank/DDBJ whole genome shotgun (WGS) entry which is preliminary data.</text>
</comment>
<keyword evidence="2" id="KW-1185">Reference proteome</keyword>
<evidence type="ECO:0000313" key="1">
    <source>
        <dbReference type="EMBL" id="KAL2559020.1"/>
    </source>
</evidence>
<accession>A0ABD1XAL8</accession>
<dbReference type="InterPro" id="IPR013780">
    <property type="entry name" value="Glyco_hydro_b"/>
</dbReference>
<dbReference type="Proteomes" id="UP001604277">
    <property type="component" value="Unassembled WGS sequence"/>
</dbReference>
<evidence type="ECO:0000313" key="2">
    <source>
        <dbReference type="Proteomes" id="UP001604277"/>
    </source>
</evidence>
<sequence length="122" mass="13419">MTPFSLVIAFPIGATEGEAKGNLFVDDDELPEMKLGNGYSTYVDFYATVSKGMVKGDFEVEVDGKPIANTSKLEFSTAEHKYTQKLKDSDQDKIKSVMTEVKGLELPVGKKFAISWKMGIKA</sequence>
<gene>
    <name evidence="1" type="ORF">Fot_03759</name>
</gene>
<dbReference type="EMBL" id="JBFOLJ010000001">
    <property type="protein sequence ID" value="KAL2559020.1"/>
    <property type="molecule type" value="Genomic_DNA"/>
</dbReference>
<proteinExistence type="predicted"/>